<organism evidence="3 4">
    <name type="scientific">Rotaria socialis</name>
    <dbReference type="NCBI Taxonomy" id="392032"/>
    <lineage>
        <taxon>Eukaryota</taxon>
        <taxon>Metazoa</taxon>
        <taxon>Spiralia</taxon>
        <taxon>Gnathifera</taxon>
        <taxon>Rotifera</taxon>
        <taxon>Eurotatoria</taxon>
        <taxon>Bdelloidea</taxon>
        <taxon>Philodinida</taxon>
        <taxon>Philodinidae</taxon>
        <taxon>Rotaria</taxon>
    </lineage>
</organism>
<dbReference type="SUPFAM" id="SSF48350">
    <property type="entry name" value="GTPase activation domain, GAP"/>
    <property type="match status" value="1"/>
</dbReference>
<name>A0A817MIP1_9BILA</name>
<dbReference type="InterPro" id="IPR008936">
    <property type="entry name" value="Rho_GTPase_activation_prot"/>
</dbReference>
<feature type="compositionally biased region" description="Polar residues" evidence="2">
    <location>
        <begin position="615"/>
        <end position="628"/>
    </location>
</feature>
<feature type="compositionally biased region" description="Polar residues" evidence="2">
    <location>
        <begin position="578"/>
        <end position="591"/>
    </location>
</feature>
<comment type="caution">
    <text evidence="3">The sequence shown here is derived from an EMBL/GenBank/DDBJ whole genome shotgun (WGS) entry which is preliminary data.</text>
</comment>
<keyword evidence="1" id="KW-0175">Coiled coil</keyword>
<sequence>MNNIEYNYDPRYLIEPIQGNQPPETIATSSSHYAPLATNDNQRYPLNNYSTGSPSRVGGVNLIRQDSYITAARSTNQNEQGNFVSLHDFGQLDFFFNPETPILRHKVPQYGRTPETSEQELKQRRTSYLIATDQRIASNRENYLPADFVRTNKNENYSYDVDPEQQQKLRNAPHPQTQAIKKLKMFFGEGTPQVAHALDHRPSSTINQSKSNAYFDDSTTNLRESILLTTLADNLEASKEGILYCKTVLKEGRRAPDRSWRGALFLGKEKKYGLLIPLSCDSFPISLLNADVELATPDLQSLAEWLEVIKENCILSQTEPDNQQLIINNQEKPQRKSTSSLPPIAPNHHNNSEQDLTCPTEDSNKLSPSNGRKSKSSHRSPSLKRSPSLRFRKSQKASITQPTQSISSLSGINSPSNVSPRRSFVKSIVKKGLRTLKSSSSLLTSQMSGQIYDESKVRSKIDARNLPIIFGPTLIWDSKASLQANLVDNPEKIRIVESFILYYEWFFDHNEYNDIPVEINPQMPNLPSVLHVGNIDPEISLTNETKPSEIIQQIVHAAKRRWSSPLLLDSLSSLSTTTEQQTSKPINISVKSRNRRQDKKEEKSSRSRSVDSSLNEKQSNPTTVSSSTDSAVYSMSDISSSISTTVKKPSQSLKDISHFFHYFTLSNEKTKSKTLTNIRRKTLRKKLTNETFISPANKDDDIYERISNSSICFIDQSPNHEIDFVQQTSLLKSKLIQHENILKTLKQQINQVDQQILIIQEDSKNNNQDIKLSPCSNRQLIKRRHTFNSLFDLNCLFIEKDKYSSSSLYALQLL</sequence>
<feature type="compositionally biased region" description="Polar residues" evidence="2">
    <location>
        <begin position="353"/>
        <end position="371"/>
    </location>
</feature>
<feature type="compositionally biased region" description="Low complexity" evidence="2">
    <location>
        <begin position="405"/>
        <end position="419"/>
    </location>
</feature>
<dbReference type="Gene3D" id="1.10.555.10">
    <property type="entry name" value="Rho GTPase activation protein"/>
    <property type="match status" value="1"/>
</dbReference>
<evidence type="ECO:0008006" key="5">
    <source>
        <dbReference type="Google" id="ProtNLM"/>
    </source>
</evidence>
<dbReference type="OrthoDB" id="10050746at2759"/>
<evidence type="ECO:0000256" key="1">
    <source>
        <dbReference type="SAM" id="Coils"/>
    </source>
</evidence>
<reference evidence="3" key="1">
    <citation type="submission" date="2021-02" db="EMBL/GenBank/DDBJ databases">
        <authorList>
            <person name="Nowell W R."/>
        </authorList>
    </citation>
    <scope>NUCLEOTIDE SEQUENCE</scope>
</reference>
<dbReference type="EMBL" id="CAJNXB010000570">
    <property type="protein sequence ID" value="CAF3068663.1"/>
    <property type="molecule type" value="Genomic_DNA"/>
</dbReference>
<accession>A0A817MIP1</accession>
<feature type="compositionally biased region" description="Basic and acidic residues" evidence="2">
    <location>
        <begin position="598"/>
        <end position="609"/>
    </location>
</feature>
<feature type="region of interest" description="Disordered" evidence="2">
    <location>
        <begin position="328"/>
        <end position="421"/>
    </location>
</feature>
<evidence type="ECO:0000313" key="4">
    <source>
        <dbReference type="Proteomes" id="UP000663825"/>
    </source>
</evidence>
<protein>
    <recommendedName>
        <fullName evidence="5">Rho-GAP domain-containing protein</fullName>
    </recommendedName>
</protein>
<feature type="compositionally biased region" description="Polar residues" evidence="2">
    <location>
        <begin position="328"/>
        <end position="341"/>
    </location>
</feature>
<dbReference type="AlphaFoldDB" id="A0A817MIP1"/>
<feature type="compositionally biased region" description="Basic residues" evidence="2">
    <location>
        <begin position="372"/>
        <end position="382"/>
    </location>
</feature>
<gene>
    <name evidence="3" type="ORF">TIS948_LOCUS4968</name>
</gene>
<feature type="region of interest" description="Disordered" evidence="2">
    <location>
        <begin position="578"/>
        <end position="630"/>
    </location>
</feature>
<evidence type="ECO:0000256" key="2">
    <source>
        <dbReference type="SAM" id="MobiDB-lite"/>
    </source>
</evidence>
<evidence type="ECO:0000313" key="3">
    <source>
        <dbReference type="EMBL" id="CAF3068663.1"/>
    </source>
</evidence>
<feature type="coiled-coil region" evidence="1">
    <location>
        <begin position="735"/>
        <end position="762"/>
    </location>
</feature>
<proteinExistence type="predicted"/>
<dbReference type="Proteomes" id="UP000663825">
    <property type="component" value="Unassembled WGS sequence"/>
</dbReference>